<name>A0A843VU61_COLES</name>
<feature type="compositionally biased region" description="Low complexity" evidence="1">
    <location>
        <begin position="554"/>
        <end position="565"/>
    </location>
</feature>
<gene>
    <name evidence="2" type="ORF">Taro_033576</name>
</gene>
<evidence type="ECO:0000313" key="2">
    <source>
        <dbReference type="EMBL" id="MQM00832.1"/>
    </source>
</evidence>
<evidence type="ECO:0000256" key="1">
    <source>
        <dbReference type="SAM" id="MobiDB-lite"/>
    </source>
</evidence>
<dbReference type="Proteomes" id="UP000652761">
    <property type="component" value="Unassembled WGS sequence"/>
</dbReference>
<dbReference type="AlphaFoldDB" id="A0A843VU61"/>
<proteinExistence type="predicted"/>
<dbReference type="EMBL" id="NMUH01002574">
    <property type="protein sequence ID" value="MQM00832.1"/>
    <property type="molecule type" value="Genomic_DNA"/>
</dbReference>
<organism evidence="2 3">
    <name type="scientific">Colocasia esculenta</name>
    <name type="common">Wild taro</name>
    <name type="synonym">Arum esculentum</name>
    <dbReference type="NCBI Taxonomy" id="4460"/>
    <lineage>
        <taxon>Eukaryota</taxon>
        <taxon>Viridiplantae</taxon>
        <taxon>Streptophyta</taxon>
        <taxon>Embryophyta</taxon>
        <taxon>Tracheophyta</taxon>
        <taxon>Spermatophyta</taxon>
        <taxon>Magnoliopsida</taxon>
        <taxon>Liliopsida</taxon>
        <taxon>Araceae</taxon>
        <taxon>Aroideae</taxon>
        <taxon>Colocasieae</taxon>
        <taxon>Colocasia</taxon>
    </lineage>
</organism>
<dbReference type="OrthoDB" id="6768573at2759"/>
<protein>
    <submittedName>
        <fullName evidence="2">Uncharacterized protein</fullName>
    </submittedName>
</protein>
<accession>A0A843VU61</accession>
<feature type="compositionally biased region" description="Pro residues" evidence="1">
    <location>
        <begin position="502"/>
        <end position="516"/>
    </location>
</feature>
<sequence>MFNFMAASGSSGSIGGYNVAFLTAEQQECFAAVRIKLYASYPDLAKAFYTCLKTDEDGSLSSPVKVPRSATFSTYPKGDSDMMFWAIQNQDINMAQVIIERMRFAAEIIWDKKNKLVVSLPYVHFLTRIFKEYGIDLKGEVMEKMGQPIRSRNLKKSSFSLEEEVEAVVRVEEPPTRRIEDIEPAHIVPIEPSTEMEIPSTVPAPVFEESISLETIAHVEGEQEETIMEDIPTFPAVDVNVEVGQEEAIPEVVAIGHTEDVQMEEAPAQGEHDLQEEPTASVATDKFKEASDDVDIELVVSSGKKGKGVATKIPLLTRKAHRRSKKKKIRVHLKPVIERINAHREILCSVQSDIFSIFISQSTGVKEIGAVKVELQGMKGELGSLKKLVTELSNFMRVHMSSPAPPAPTHSVQAEPTVVKESGPSGPFVEEESGPPGPAVKESGPPGPSMVESGPTGPLAGESGLSGPLESEAEQVRIQEPVEEVVVPPEPPVPSSFQTPAPSSPPPSFSAPPAPEPSKKPVPKHISSPTPFPSTSTSSPIYSTAIPPPPIFEDPPASSSAGPSSAEHLTLVLPLSPVSKADQSKIFSLAESKIEDQWARGHQSLYRKFGLARLREVQLGQFRAAIDQLRTENPVNTALQVDFATLEMPNICAGHQQWVGVQVCDVYCVLAAMVLPLTWVTRAFFFPHFLLSSSPTFTLVPIHYFRRSTGARGKAVIRAAAADQAGNGGLEGGIRGKLLGFWRDSKFFRSLIAYLSVVVRRLFRNASLVGYPGFFVSQARVFVVLGVCPVGPFVRDCETERLFLCCVVRVGYWPDQPVVHSRVVASFLSDSCFATRCGL</sequence>
<feature type="region of interest" description="Disordered" evidence="1">
    <location>
        <begin position="400"/>
        <end position="565"/>
    </location>
</feature>
<keyword evidence="3" id="KW-1185">Reference proteome</keyword>
<reference evidence="2" key="1">
    <citation type="submission" date="2017-07" db="EMBL/GenBank/DDBJ databases">
        <title>Taro Niue Genome Assembly and Annotation.</title>
        <authorList>
            <person name="Atibalentja N."/>
            <person name="Keating K."/>
            <person name="Fields C.J."/>
        </authorList>
    </citation>
    <scope>NUCLEOTIDE SEQUENCE</scope>
    <source>
        <strain evidence="2">Niue_2</strain>
        <tissue evidence="2">Leaf</tissue>
    </source>
</reference>
<comment type="caution">
    <text evidence="2">The sequence shown here is derived from an EMBL/GenBank/DDBJ whole genome shotgun (WGS) entry which is preliminary data.</text>
</comment>
<feature type="compositionally biased region" description="Low complexity" evidence="1">
    <location>
        <begin position="524"/>
        <end position="545"/>
    </location>
</feature>
<evidence type="ECO:0000313" key="3">
    <source>
        <dbReference type="Proteomes" id="UP000652761"/>
    </source>
</evidence>